<evidence type="ECO:0000313" key="2">
    <source>
        <dbReference type="EMBL" id="SMB90952.1"/>
    </source>
</evidence>
<sequence>MDFDIIGLLFLLWAVFSGVTGSQKAKKAKEEKERRDKLKGIPSQQMNKPVIEKQQRQEKGFNPFEKLSETLGDVLKEIEKSVIEPGEPAPRTPVKTKYKPVNVEKELPSRQKAMQIEKQTKLEKKISQEQYTKEGIYQQKNTPIDAIQKGEQGWKNATPDFEIDSKKVLTGIIWSEILQPPRAKNKLRNNLMRR</sequence>
<feature type="region of interest" description="Disordered" evidence="1">
    <location>
        <begin position="85"/>
        <end position="105"/>
    </location>
</feature>
<keyword evidence="3" id="KW-1185">Reference proteome</keyword>
<dbReference type="EMBL" id="FWWT01000017">
    <property type="protein sequence ID" value="SMB90952.1"/>
    <property type="molecule type" value="Genomic_DNA"/>
</dbReference>
<evidence type="ECO:0000256" key="1">
    <source>
        <dbReference type="SAM" id="MobiDB-lite"/>
    </source>
</evidence>
<accession>A0A1W1VC70</accession>
<proteinExistence type="predicted"/>
<name>A0A1W1VC70_DESTI</name>
<feature type="compositionally biased region" description="Basic and acidic residues" evidence="1">
    <location>
        <begin position="28"/>
        <end position="39"/>
    </location>
</feature>
<dbReference type="STRING" id="656914.SAMN00017405_1389"/>
<gene>
    <name evidence="2" type="ORF">SAMN00017405_1389</name>
</gene>
<dbReference type="Proteomes" id="UP000192731">
    <property type="component" value="Unassembled WGS sequence"/>
</dbReference>
<dbReference type="OrthoDB" id="2112656at2"/>
<feature type="region of interest" description="Disordered" evidence="1">
    <location>
        <begin position="22"/>
        <end position="57"/>
    </location>
</feature>
<dbReference type="RefSeq" id="WP_084053179.1">
    <property type="nucleotide sequence ID" value="NZ_FWWT01000017.1"/>
</dbReference>
<reference evidence="2 3" key="1">
    <citation type="submission" date="2017-04" db="EMBL/GenBank/DDBJ databases">
        <authorList>
            <person name="Afonso C.L."/>
            <person name="Miller P.J."/>
            <person name="Scott M.A."/>
            <person name="Spackman E."/>
            <person name="Goraichik I."/>
            <person name="Dimitrov K.M."/>
            <person name="Suarez D.L."/>
            <person name="Swayne D.E."/>
        </authorList>
    </citation>
    <scope>NUCLEOTIDE SEQUENCE [LARGE SCALE GENOMIC DNA]</scope>
    <source>
        <strain evidence="2 3">DSM 11270</strain>
    </source>
</reference>
<evidence type="ECO:0000313" key="3">
    <source>
        <dbReference type="Proteomes" id="UP000192731"/>
    </source>
</evidence>
<dbReference type="AlphaFoldDB" id="A0A1W1VC70"/>
<organism evidence="2 3">
    <name type="scientific">Desulfonispora thiosulfatigenes DSM 11270</name>
    <dbReference type="NCBI Taxonomy" id="656914"/>
    <lineage>
        <taxon>Bacteria</taxon>
        <taxon>Bacillati</taxon>
        <taxon>Bacillota</taxon>
        <taxon>Clostridia</taxon>
        <taxon>Eubacteriales</taxon>
        <taxon>Peptococcaceae</taxon>
        <taxon>Desulfonispora</taxon>
    </lineage>
</organism>
<protein>
    <submittedName>
        <fullName evidence="2">Uncharacterized protein</fullName>
    </submittedName>
</protein>